<keyword evidence="4" id="KW-1185">Reference proteome</keyword>
<dbReference type="Proteomes" id="UP000812966">
    <property type="component" value="Unassembled WGS sequence"/>
</dbReference>
<keyword evidence="2" id="KW-0472">Membrane</keyword>
<gene>
    <name evidence="3" type="ORF">FFLO_04651</name>
</gene>
<dbReference type="EMBL" id="JABELV010000102">
    <property type="protein sequence ID" value="KAG7530980.1"/>
    <property type="molecule type" value="Genomic_DNA"/>
</dbReference>
<keyword evidence="2" id="KW-0812">Transmembrane</keyword>
<evidence type="ECO:0008006" key="5">
    <source>
        <dbReference type="Google" id="ProtNLM"/>
    </source>
</evidence>
<dbReference type="GO" id="GO:0042765">
    <property type="term" value="C:GPI-anchor transamidase complex"/>
    <property type="evidence" value="ECO:0007669"/>
    <property type="project" value="InterPro"/>
</dbReference>
<dbReference type="InterPro" id="IPR007246">
    <property type="entry name" value="Gaa1"/>
</dbReference>
<feature type="transmembrane region" description="Helical" evidence="2">
    <location>
        <begin position="652"/>
        <end position="676"/>
    </location>
</feature>
<evidence type="ECO:0000313" key="3">
    <source>
        <dbReference type="EMBL" id="KAG7530980.1"/>
    </source>
</evidence>
<feature type="transmembrane region" description="Helical" evidence="2">
    <location>
        <begin position="45"/>
        <end position="67"/>
    </location>
</feature>
<dbReference type="Pfam" id="PF04114">
    <property type="entry name" value="Gaa1"/>
    <property type="match status" value="1"/>
</dbReference>
<evidence type="ECO:0000256" key="2">
    <source>
        <dbReference type="SAM" id="Phobius"/>
    </source>
</evidence>
<feature type="transmembrane region" description="Helical" evidence="2">
    <location>
        <begin position="509"/>
        <end position="527"/>
    </location>
</feature>
<feature type="transmembrane region" description="Helical" evidence="2">
    <location>
        <begin position="539"/>
        <end position="558"/>
    </location>
</feature>
<proteinExistence type="predicted"/>
<dbReference type="GO" id="GO:0016255">
    <property type="term" value="P:attachment of GPI anchor to protein"/>
    <property type="evidence" value="ECO:0007669"/>
    <property type="project" value="TreeGrafter"/>
</dbReference>
<feature type="transmembrane region" description="Helical" evidence="2">
    <location>
        <begin position="468"/>
        <end position="486"/>
    </location>
</feature>
<evidence type="ECO:0000313" key="4">
    <source>
        <dbReference type="Proteomes" id="UP000812966"/>
    </source>
</evidence>
<name>A0A8K0JJX9_9TREE</name>
<feature type="region of interest" description="Disordered" evidence="1">
    <location>
        <begin position="9"/>
        <end position="29"/>
    </location>
</feature>
<sequence length="677" mass="74631">MLRRVLQRFNKQNPDQQAPEQTWNDSPESSSFVSKIRRQYRIRELVFENIWILRTLLTAIGLLWLLLLPLDELGRSTYMDENAVSPAQTTTHWNWNDVHVADNYLEQLEVLVARNSSSAERANLIVAELGNLGIPASASSYSYSNVQPPVQGINAYAIVAPPRSSGVESVLVSANWKSLTGEWNLRGIANVMALAKFLRGQNHWARDFIFVFGDDHIEGVEAFLATYHGMTGSGLIAEPLRLAPQGVIWAGINIDYPGHSFSHLGLFYEGVNGVLPNQDLLNAIYNIARWTGGVPVQYHSVSDDLSAPPLPTWMPSVLQTWAKSSAVTKYYRGVRHLKQHFSYAALGRPAGSHGTFAKYRIEGVTLFAEPATGPHGFHALGIILESALRSINNLLERFHASFFFYMLNHPGWFTKIGNYLPAAVLIGAGLTVEGLRMWIESGWIRTGPDGGKEALGKRWTRRDRRVDLVLRILGAAFLIGLGRLKAQGDWVRGPGLFAPLEMSPFESALPTYPVTLLASYTLSVYIGNVIRTSKLDRDAVVLATSSACHILGGAIITAVAMINFPQAVVLGLGLSVLLAISRPRPVMAGPPDRVDRKSADGFSGGRSAIKFIRLCTLQLFTPEGVGLISRAIGASSVVEMGWRSLVRQWTLLGNWFVPGFLGVWWVLQLVACTLLWL</sequence>
<dbReference type="AlphaFoldDB" id="A0A8K0JJX9"/>
<dbReference type="PANTHER" id="PTHR13304:SF0">
    <property type="entry name" value="GLYCOSYLPHOSPHATIDYLINOSITOL ANCHOR ATTACHMENT 1 PROTEIN"/>
    <property type="match status" value="1"/>
</dbReference>
<feature type="transmembrane region" description="Helical" evidence="2">
    <location>
        <begin position="416"/>
        <end position="435"/>
    </location>
</feature>
<evidence type="ECO:0000256" key="1">
    <source>
        <dbReference type="SAM" id="MobiDB-lite"/>
    </source>
</evidence>
<protein>
    <recommendedName>
        <fullName evidence="5">Gaa1-domain-containing protein</fullName>
    </recommendedName>
</protein>
<organism evidence="3 4">
    <name type="scientific">Filobasidium floriforme</name>
    <dbReference type="NCBI Taxonomy" id="5210"/>
    <lineage>
        <taxon>Eukaryota</taxon>
        <taxon>Fungi</taxon>
        <taxon>Dikarya</taxon>
        <taxon>Basidiomycota</taxon>
        <taxon>Agaricomycotina</taxon>
        <taxon>Tremellomycetes</taxon>
        <taxon>Filobasidiales</taxon>
        <taxon>Filobasidiaceae</taxon>
        <taxon>Filobasidium</taxon>
    </lineage>
</organism>
<dbReference type="PANTHER" id="PTHR13304">
    <property type="entry name" value="GLYCOSYLPHOSPHATIDYLINOSITOL ANCHOR ATTACHMENT 1 PROTEIN"/>
    <property type="match status" value="1"/>
</dbReference>
<reference evidence="3" key="1">
    <citation type="submission" date="2020-04" db="EMBL/GenBank/DDBJ databases">
        <title>Analysis of mating type loci in Filobasidium floriforme.</title>
        <authorList>
            <person name="Nowrousian M."/>
        </authorList>
    </citation>
    <scope>NUCLEOTIDE SEQUENCE</scope>
    <source>
        <strain evidence="3">CBS 6242</strain>
    </source>
</reference>
<comment type="caution">
    <text evidence="3">The sequence shown here is derived from an EMBL/GenBank/DDBJ whole genome shotgun (WGS) entry which is preliminary data.</text>
</comment>
<accession>A0A8K0JJX9</accession>
<keyword evidence="2" id="KW-1133">Transmembrane helix</keyword>